<dbReference type="Proteomes" id="UP000789920">
    <property type="component" value="Unassembled WGS sequence"/>
</dbReference>
<dbReference type="EMBL" id="CAJVQC010035489">
    <property type="protein sequence ID" value="CAG8759121.1"/>
    <property type="molecule type" value="Genomic_DNA"/>
</dbReference>
<name>A0ACA9QP07_9GLOM</name>
<proteinExistence type="predicted"/>
<sequence length="95" mass="10812">NKLFMSSDDGNSDTQYLVTFEHDNYGKLIINYELVEVANDNEQEFNEQDCVNIELDIESKKGKGKGKLINKEKSKNNEEAQTSNINTDIVLPVLE</sequence>
<evidence type="ECO:0000313" key="1">
    <source>
        <dbReference type="EMBL" id="CAG8759121.1"/>
    </source>
</evidence>
<evidence type="ECO:0000313" key="2">
    <source>
        <dbReference type="Proteomes" id="UP000789920"/>
    </source>
</evidence>
<feature type="non-terminal residue" evidence="1">
    <location>
        <position position="1"/>
    </location>
</feature>
<accession>A0ACA9QP07</accession>
<organism evidence="1 2">
    <name type="scientific">Racocetra persica</name>
    <dbReference type="NCBI Taxonomy" id="160502"/>
    <lineage>
        <taxon>Eukaryota</taxon>
        <taxon>Fungi</taxon>
        <taxon>Fungi incertae sedis</taxon>
        <taxon>Mucoromycota</taxon>
        <taxon>Glomeromycotina</taxon>
        <taxon>Glomeromycetes</taxon>
        <taxon>Diversisporales</taxon>
        <taxon>Gigasporaceae</taxon>
        <taxon>Racocetra</taxon>
    </lineage>
</organism>
<reference evidence="1" key="1">
    <citation type="submission" date="2021-06" db="EMBL/GenBank/DDBJ databases">
        <authorList>
            <person name="Kallberg Y."/>
            <person name="Tangrot J."/>
            <person name="Rosling A."/>
        </authorList>
    </citation>
    <scope>NUCLEOTIDE SEQUENCE</scope>
    <source>
        <strain evidence="1">MA461A</strain>
    </source>
</reference>
<feature type="non-terminal residue" evidence="1">
    <location>
        <position position="95"/>
    </location>
</feature>
<protein>
    <submittedName>
        <fullName evidence="1">21724_t:CDS:1</fullName>
    </submittedName>
</protein>
<comment type="caution">
    <text evidence="1">The sequence shown here is derived from an EMBL/GenBank/DDBJ whole genome shotgun (WGS) entry which is preliminary data.</text>
</comment>
<keyword evidence="2" id="KW-1185">Reference proteome</keyword>
<gene>
    <name evidence="1" type="ORF">RPERSI_LOCUS15027</name>
</gene>